<keyword evidence="5" id="KW-0274">FAD</keyword>
<dbReference type="PROSITE" id="PS51257">
    <property type="entry name" value="PROKAR_LIPOPROTEIN"/>
    <property type="match status" value="1"/>
</dbReference>
<dbReference type="GO" id="GO:0106436">
    <property type="term" value="F:glutathione-dependent sulfide quinone oxidoreductase activity"/>
    <property type="evidence" value="ECO:0007669"/>
    <property type="project" value="UniProtKB-EC"/>
</dbReference>
<name>A0AAW1UVX8_9CUCU</name>
<dbReference type="InterPro" id="IPR036188">
    <property type="entry name" value="FAD/NAD-bd_sf"/>
</dbReference>
<dbReference type="EMBL" id="JARQZJ010000092">
    <property type="protein sequence ID" value="KAK9883996.1"/>
    <property type="molecule type" value="Genomic_DNA"/>
</dbReference>
<dbReference type="InterPro" id="IPR023753">
    <property type="entry name" value="FAD/NAD-binding_dom"/>
</dbReference>
<evidence type="ECO:0000256" key="1">
    <source>
        <dbReference type="ARBA" id="ARBA00001974"/>
    </source>
</evidence>
<dbReference type="InterPro" id="IPR015904">
    <property type="entry name" value="Sulphide_quinone_reductase"/>
</dbReference>
<evidence type="ECO:0000256" key="8">
    <source>
        <dbReference type="ARBA" id="ARBA00023128"/>
    </source>
</evidence>
<comment type="function">
    <text evidence="12">Catalyzes the oxidation of hydrogen sulfide with the help of a quinone, such as ubiquinone-10, giving rise to thiosulfate and ultimately to sulfane (molecular sulfur) atoms. Requires an additional electron acceptor; can use sulfite, sulfide or cyanide (in vitro). It is believed the in vivo electron acceptor is glutathione.</text>
</comment>
<dbReference type="GO" id="GO:0005739">
    <property type="term" value="C:mitochondrion"/>
    <property type="evidence" value="ECO:0007669"/>
    <property type="project" value="UniProtKB-SubCell"/>
</dbReference>
<evidence type="ECO:0000259" key="17">
    <source>
        <dbReference type="Pfam" id="PF07992"/>
    </source>
</evidence>
<proteinExistence type="inferred from homology"/>
<keyword evidence="4" id="KW-0874">Quinone</keyword>
<dbReference type="GO" id="GO:0070224">
    <property type="term" value="F:sulfide:quinone oxidoreductase activity"/>
    <property type="evidence" value="ECO:0007669"/>
    <property type="project" value="TreeGrafter"/>
</dbReference>
<dbReference type="Pfam" id="PF07992">
    <property type="entry name" value="Pyr_redox_2"/>
    <property type="match status" value="1"/>
</dbReference>
<comment type="catalytic activity">
    <reaction evidence="11">
        <text>a quinone + hydrogen sulfide + glutathione + H(+) = S-sulfanylglutathione + a quinol</text>
        <dbReference type="Rhea" id="RHEA:55156"/>
        <dbReference type="ChEBI" id="CHEBI:15378"/>
        <dbReference type="ChEBI" id="CHEBI:24646"/>
        <dbReference type="ChEBI" id="CHEBI:29919"/>
        <dbReference type="ChEBI" id="CHEBI:57925"/>
        <dbReference type="ChEBI" id="CHEBI:58905"/>
        <dbReference type="ChEBI" id="CHEBI:132124"/>
        <dbReference type="EC" id="1.8.5.8"/>
    </reaction>
    <physiologicalReaction direction="left-to-right" evidence="11">
        <dbReference type="Rhea" id="RHEA:55157"/>
    </physiologicalReaction>
</comment>
<keyword evidence="7" id="KW-0560">Oxidoreductase</keyword>
<dbReference type="AlphaFoldDB" id="A0AAW1UVX8"/>
<gene>
    <name evidence="18" type="ORF">WA026_004931</name>
</gene>
<evidence type="ECO:0000256" key="6">
    <source>
        <dbReference type="ARBA" id="ARBA00022946"/>
    </source>
</evidence>
<dbReference type="EC" id="1.8.5.8" evidence="14"/>
<sequence>MFLRPLQYVTLTSNRSVHHSCRVLVIGGGAGGCAVAAKLTKVLKKNEVIILDPSEKHFYQPLFTLIGGGIYGLEKSFKFQKDVLPEDAKWIQDKVQQLSPKSNEVITAGGDTIKYDFLLLALGLETNYEKIPGLLEALQTDSGVCSNYSDKYVEKTFKVMKNFDSGNAIFTYPDSPVKCPGAPQKICYLTEDYLRKNGKRDKANIIYNSSLPVIFGVKKYADALWKVVEGRNIEVNLRTNLIEVKPDKKEAIFENLDKPGEKKVYEFSMLHVTPPMSTPAVLRTNKELSNSTGFADVNPDSLQHVNFPNVFAIGDCSSSPNSKTAAAAAAQSVVVFKNLMDEMNGRKVTKKYDGYASCPLVTGYNKCILAEFDYKLQPLETFPIDQDKEMISMYLMKKLFMPPLYWNLMMKGYWNGPAVMRKILHLGFK</sequence>
<comment type="catalytic activity">
    <reaction evidence="9">
        <text>ubiquinone-10 + hydrogen sulfide + sulfite + 2 H(+) = ubiquinol-10 + thiosulfate</text>
        <dbReference type="Rhea" id="RHEA:38359"/>
        <dbReference type="ChEBI" id="CHEBI:15378"/>
        <dbReference type="ChEBI" id="CHEBI:17359"/>
        <dbReference type="ChEBI" id="CHEBI:29919"/>
        <dbReference type="ChEBI" id="CHEBI:33542"/>
        <dbReference type="ChEBI" id="CHEBI:46245"/>
        <dbReference type="ChEBI" id="CHEBI:64183"/>
    </reaction>
    <physiologicalReaction direction="left-to-right" evidence="9">
        <dbReference type="Rhea" id="RHEA:38360"/>
    </physiologicalReaction>
</comment>
<dbReference type="PRINTS" id="PR00368">
    <property type="entry name" value="FADPNR"/>
</dbReference>
<keyword evidence="8" id="KW-0496">Mitochondrion</keyword>
<comment type="catalytic activity">
    <reaction evidence="10">
        <text>ubiquinone-10 + hydrogen sulfide + glutathione + H(+) = S-sulfanylglutathione + ubiquinol-10</text>
        <dbReference type="Rhea" id="RHEA:62608"/>
        <dbReference type="ChEBI" id="CHEBI:15378"/>
        <dbReference type="ChEBI" id="CHEBI:29919"/>
        <dbReference type="ChEBI" id="CHEBI:46245"/>
        <dbReference type="ChEBI" id="CHEBI:57925"/>
        <dbReference type="ChEBI" id="CHEBI:58905"/>
        <dbReference type="ChEBI" id="CHEBI:64183"/>
    </reaction>
    <physiologicalReaction direction="left-to-right" evidence="10">
        <dbReference type="Rhea" id="RHEA:62609"/>
    </physiologicalReaction>
</comment>
<dbReference type="FunFam" id="3.50.50.60:FF:000034">
    <property type="entry name" value="sulfide:quinone oxidoreductase, mitochondrial"/>
    <property type="match status" value="1"/>
</dbReference>
<evidence type="ECO:0000256" key="10">
    <source>
        <dbReference type="ARBA" id="ARBA00052810"/>
    </source>
</evidence>
<comment type="caution">
    <text evidence="18">The sequence shown here is derived from an EMBL/GenBank/DDBJ whole genome shotgun (WGS) entry which is preliminary data.</text>
</comment>
<evidence type="ECO:0000256" key="15">
    <source>
        <dbReference type="ARBA" id="ARBA00070160"/>
    </source>
</evidence>
<evidence type="ECO:0000256" key="3">
    <source>
        <dbReference type="ARBA" id="ARBA00022630"/>
    </source>
</evidence>
<comment type="subcellular location">
    <subcellularLocation>
        <location evidence="2">Mitochondrion</location>
    </subcellularLocation>
</comment>
<dbReference type="PANTHER" id="PTHR10632">
    <property type="entry name" value="SULFIDE:QUINONE OXIDOREDUCTASE"/>
    <property type="match status" value="1"/>
</dbReference>
<evidence type="ECO:0000256" key="12">
    <source>
        <dbReference type="ARBA" id="ARBA00059167"/>
    </source>
</evidence>
<protein>
    <recommendedName>
        <fullName evidence="15">Sulfide:quinone oxidoreductase, mitochondrial</fullName>
        <ecNumber evidence="14">1.8.5.8</ecNumber>
    </recommendedName>
    <alternativeName>
        <fullName evidence="16">Sulfide quinone oxidoreductase</fullName>
    </alternativeName>
</protein>
<evidence type="ECO:0000256" key="13">
    <source>
        <dbReference type="ARBA" id="ARBA00060891"/>
    </source>
</evidence>
<dbReference type="GO" id="GO:0048038">
    <property type="term" value="F:quinone binding"/>
    <property type="evidence" value="ECO:0007669"/>
    <property type="project" value="UniProtKB-KW"/>
</dbReference>
<comment type="cofactor">
    <cofactor evidence="1">
        <name>FAD</name>
        <dbReference type="ChEBI" id="CHEBI:57692"/>
    </cofactor>
</comment>
<dbReference type="GO" id="GO:0070221">
    <property type="term" value="P:sulfide oxidation, using sulfide:quinone oxidoreductase"/>
    <property type="evidence" value="ECO:0007669"/>
    <property type="project" value="TreeGrafter"/>
</dbReference>
<comment type="similarity">
    <text evidence="13">Belongs to the SQRD family.</text>
</comment>
<dbReference type="GO" id="GO:0071949">
    <property type="term" value="F:FAD binding"/>
    <property type="evidence" value="ECO:0007669"/>
    <property type="project" value="TreeGrafter"/>
</dbReference>
<evidence type="ECO:0000256" key="7">
    <source>
        <dbReference type="ARBA" id="ARBA00023002"/>
    </source>
</evidence>
<evidence type="ECO:0000313" key="18">
    <source>
        <dbReference type="EMBL" id="KAK9883996.1"/>
    </source>
</evidence>
<evidence type="ECO:0000256" key="2">
    <source>
        <dbReference type="ARBA" id="ARBA00004173"/>
    </source>
</evidence>
<evidence type="ECO:0000256" key="11">
    <source>
        <dbReference type="ARBA" id="ARBA00052986"/>
    </source>
</evidence>
<keyword evidence="3" id="KW-0285">Flavoprotein</keyword>
<evidence type="ECO:0000256" key="16">
    <source>
        <dbReference type="ARBA" id="ARBA00082958"/>
    </source>
</evidence>
<feature type="domain" description="FAD/NAD(P)-binding" evidence="17">
    <location>
        <begin position="22"/>
        <end position="138"/>
    </location>
</feature>
<dbReference type="Proteomes" id="UP001431783">
    <property type="component" value="Unassembled WGS sequence"/>
</dbReference>
<organism evidence="18 19">
    <name type="scientific">Henosepilachna vigintioctopunctata</name>
    <dbReference type="NCBI Taxonomy" id="420089"/>
    <lineage>
        <taxon>Eukaryota</taxon>
        <taxon>Metazoa</taxon>
        <taxon>Ecdysozoa</taxon>
        <taxon>Arthropoda</taxon>
        <taxon>Hexapoda</taxon>
        <taxon>Insecta</taxon>
        <taxon>Pterygota</taxon>
        <taxon>Neoptera</taxon>
        <taxon>Endopterygota</taxon>
        <taxon>Coleoptera</taxon>
        <taxon>Polyphaga</taxon>
        <taxon>Cucujiformia</taxon>
        <taxon>Coccinelloidea</taxon>
        <taxon>Coccinellidae</taxon>
        <taxon>Epilachninae</taxon>
        <taxon>Epilachnini</taxon>
        <taxon>Henosepilachna</taxon>
    </lineage>
</organism>
<dbReference type="SUPFAM" id="SSF51905">
    <property type="entry name" value="FAD/NAD(P)-binding domain"/>
    <property type="match status" value="2"/>
</dbReference>
<evidence type="ECO:0000256" key="4">
    <source>
        <dbReference type="ARBA" id="ARBA00022719"/>
    </source>
</evidence>
<evidence type="ECO:0000256" key="14">
    <source>
        <dbReference type="ARBA" id="ARBA00066447"/>
    </source>
</evidence>
<dbReference type="Gene3D" id="3.50.50.60">
    <property type="entry name" value="FAD/NAD(P)-binding domain"/>
    <property type="match status" value="2"/>
</dbReference>
<evidence type="ECO:0000256" key="5">
    <source>
        <dbReference type="ARBA" id="ARBA00022827"/>
    </source>
</evidence>
<accession>A0AAW1UVX8</accession>
<reference evidence="18 19" key="1">
    <citation type="submission" date="2023-03" db="EMBL/GenBank/DDBJ databases">
        <title>Genome insight into feeding habits of ladybird beetles.</title>
        <authorList>
            <person name="Li H.-S."/>
            <person name="Huang Y.-H."/>
            <person name="Pang H."/>
        </authorList>
    </citation>
    <scope>NUCLEOTIDE SEQUENCE [LARGE SCALE GENOMIC DNA]</scope>
    <source>
        <strain evidence="18">SYSU_2023b</strain>
        <tissue evidence="18">Whole body</tissue>
    </source>
</reference>
<evidence type="ECO:0000313" key="19">
    <source>
        <dbReference type="Proteomes" id="UP001431783"/>
    </source>
</evidence>
<dbReference type="PANTHER" id="PTHR10632:SF2">
    <property type="entry name" value="SULFIDE:QUINONE OXIDOREDUCTASE, MITOCHONDRIAL"/>
    <property type="match status" value="1"/>
</dbReference>
<evidence type="ECO:0000256" key="9">
    <source>
        <dbReference type="ARBA" id="ARBA00051038"/>
    </source>
</evidence>
<keyword evidence="19" id="KW-1185">Reference proteome</keyword>
<keyword evidence="6" id="KW-0809">Transit peptide</keyword>